<evidence type="ECO:0000313" key="10">
    <source>
        <dbReference type="EMBL" id="CAD8833210.1"/>
    </source>
</evidence>
<evidence type="ECO:0000256" key="4">
    <source>
        <dbReference type="ARBA" id="ARBA00022837"/>
    </source>
</evidence>
<dbReference type="Pfam" id="PF01363">
    <property type="entry name" value="FYVE"/>
    <property type="match status" value="1"/>
</dbReference>
<accession>A0A7S1EYZ2</accession>
<dbReference type="PANTHER" id="PTHR45911">
    <property type="entry name" value="C2 DOMAIN-CONTAINING PROTEIN"/>
    <property type="match status" value="1"/>
</dbReference>
<evidence type="ECO:0000256" key="1">
    <source>
        <dbReference type="ARBA" id="ARBA00022723"/>
    </source>
</evidence>
<keyword evidence="3" id="KW-0862">Zinc</keyword>
<proteinExistence type="predicted"/>
<keyword evidence="7" id="KW-1133">Transmembrane helix</keyword>
<dbReference type="SUPFAM" id="SSF57903">
    <property type="entry name" value="FYVE/PHD zinc finger"/>
    <property type="match status" value="1"/>
</dbReference>
<dbReference type="GO" id="GO:0005509">
    <property type="term" value="F:calcium ion binding"/>
    <property type="evidence" value="ECO:0007669"/>
    <property type="project" value="TreeGrafter"/>
</dbReference>
<dbReference type="Gene3D" id="2.60.40.150">
    <property type="entry name" value="C2 domain"/>
    <property type="match status" value="1"/>
</dbReference>
<feature type="domain" description="FYVE-type" evidence="9">
    <location>
        <begin position="13"/>
        <end position="70"/>
    </location>
</feature>
<evidence type="ECO:0000256" key="7">
    <source>
        <dbReference type="SAM" id="Phobius"/>
    </source>
</evidence>
<dbReference type="PANTHER" id="PTHR45911:SF4">
    <property type="entry name" value="MULTIPLE C2 AND TRANSMEMBRANE DOMAIN-CONTAINING PROTEIN"/>
    <property type="match status" value="1"/>
</dbReference>
<dbReference type="Gene3D" id="3.30.40.10">
    <property type="entry name" value="Zinc/RING finger domain, C3HC4 (zinc finger)"/>
    <property type="match status" value="1"/>
</dbReference>
<keyword evidence="1" id="KW-0479">Metal-binding</keyword>
<dbReference type="InterPro" id="IPR000008">
    <property type="entry name" value="C2_dom"/>
</dbReference>
<dbReference type="InterPro" id="IPR017455">
    <property type="entry name" value="Znf_FYVE-rel"/>
</dbReference>
<reference evidence="10" key="1">
    <citation type="submission" date="2021-01" db="EMBL/GenBank/DDBJ databases">
        <authorList>
            <person name="Corre E."/>
            <person name="Pelletier E."/>
            <person name="Niang G."/>
            <person name="Scheremetjew M."/>
            <person name="Finn R."/>
            <person name="Kale V."/>
            <person name="Holt S."/>
            <person name="Cochrane G."/>
            <person name="Meng A."/>
            <person name="Brown T."/>
            <person name="Cohen L."/>
        </authorList>
    </citation>
    <scope>NUCLEOTIDE SEQUENCE</scope>
</reference>
<evidence type="ECO:0000256" key="3">
    <source>
        <dbReference type="ARBA" id="ARBA00022833"/>
    </source>
</evidence>
<dbReference type="CDD" id="cd00030">
    <property type="entry name" value="C2"/>
    <property type="match status" value="1"/>
</dbReference>
<dbReference type="InterPro" id="IPR035892">
    <property type="entry name" value="C2_domain_sf"/>
</dbReference>
<dbReference type="GO" id="GO:0016020">
    <property type="term" value="C:membrane"/>
    <property type="evidence" value="ECO:0007669"/>
    <property type="project" value="TreeGrafter"/>
</dbReference>
<keyword evidence="2 5" id="KW-0863">Zinc-finger</keyword>
<dbReference type="CDD" id="cd00065">
    <property type="entry name" value="FYVE_like_SF"/>
    <property type="match status" value="1"/>
</dbReference>
<gene>
    <name evidence="10" type="ORF">NSCI0253_LOCUS7558</name>
</gene>
<dbReference type="Pfam" id="PF00168">
    <property type="entry name" value="C2"/>
    <property type="match status" value="1"/>
</dbReference>
<feature type="transmembrane region" description="Helical" evidence="7">
    <location>
        <begin position="368"/>
        <end position="393"/>
    </location>
</feature>
<protein>
    <submittedName>
        <fullName evidence="10">Uncharacterized protein</fullName>
    </submittedName>
</protein>
<dbReference type="SMART" id="SM00064">
    <property type="entry name" value="FYVE"/>
    <property type="match status" value="1"/>
</dbReference>
<dbReference type="InterPro" id="IPR000306">
    <property type="entry name" value="Znf_FYVE"/>
</dbReference>
<dbReference type="EMBL" id="HBFQ01010799">
    <property type="protein sequence ID" value="CAD8833210.1"/>
    <property type="molecule type" value="Transcribed_RNA"/>
</dbReference>
<dbReference type="AlphaFoldDB" id="A0A7S1EYZ2"/>
<feature type="domain" description="C2" evidence="8">
    <location>
        <begin position="137"/>
        <end position="256"/>
    </location>
</feature>
<evidence type="ECO:0000259" key="8">
    <source>
        <dbReference type="PROSITE" id="PS50004"/>
    </source>
</evidence>
<dbReference type="PROSITE" id="PS50178">
    <property type="entry name" value="ZF_FYVE"/>
    <property type="match status" value="1"/>
</dbReference>
<evidence type="ECO:0000259" key="9">
    <source>
        <dbReference type="PROSITE" id="PS50178"/>
    </source>
</evidence>
<evidence type="ECO:0000256" key="5">
    <source>
        <dbReference type="PROSITE-ProRule" id="PRU00091"/>
    </source>
</evidence>
<dbReference type="PROSITE" id="PS50004">
    <property type="entry name" value="C2"/>
    <property type="match status" value="1"/>
</dbReference>
<keyword evidence="7" id="KW-0812">Transmembrane</keyword>
<name>A0A7S1EYZ2_NOCSC</name>
<dbReference type="InterPro" id="IPR011011">
    <property type="entry name" value="Znf_FYVE_PHD"/>
</dbReference>
<evidence type="ECO:0000256" key="2">
    <source>
        <dbReference type="ARBA" id="ARBA00022771"/>
    </source>
</evidence>
<dbReference type="SMART" id="SM00239">
    <property type="entry name" value="C2"/>
    <property type="match status" value="1"/>
</dbReference>
<feature type="region of interest" description="Disordered" evidence="6">
    <location>
        <begin position="89"/>
        <end position="112"/>
    </location>
</feature>
<evidence type="ECO:0000256" key="6">
    <source>
        <dbReference type="SAM" id="MobiDB-lite"/>
    </source>
</evidence>
<feature type="transmembrane region" description="Helical" evidence="7">
    <location>
        <begin position="526"/>
        <end position="548"/>
    </location>
</feature>
<keyword evidence="4" id="KW-0106">Calcium</keyword>
<dbReference type="SUPFAM" id="SSF49562">
    <property type="entry name" value="C2 domain (Calcium/lipid-binding domain, CaLB)"/>
    <property type="match status" value="1"/>
</dbReference>
<dbReference type="InterPro" id="IPR013083">
    <property type="entry name" value="Znf_RING/FYVE/PHD"/>
</dbReference>
<organism evidence="10">
    <name type="scientific">Noctiluca scintillans</name>
    <name type="common">Sea sparkle</name>
    <name type="synonym">Red tide dinoflagellate</name>
    <dbReference type="NCBI Taxonomy" id="2966"/>
    <lineage>
        <taxon>Eukaryota</taxon>
        <taxon>Sar</taxon>
        <taxon>Alveolata</taxon>
        <taxon>Dinophyceae</taxon>
        <taxon>Noctilucales</taxon>
        <taxon>Noctilucaceae</taxon>
        <taxon>Noctiluca</taxon>
    </lineage>
</organism>
<keyword evidence="7" id="KW-0472">Membrane</keyword>
<dbReference type="GO" id="GO:0008270">
    <property type="term" value="F:zinc ion binding"/>
    <property type="evidence" value="ECO:0007669"/>
    <property type="project" value="UniProtKB-KW"/>
</dbReference>
<sequence length="590" mass="67500">MVQTTLTPEEEWELDGPKCTRCHTFFSLLHRRHHCRYCGRVVCRDCSTAYGLNIGNTCVRVCSDCVDGRPSVLDPRNLKPLEADDIWERPQSARTNNKNKEGTSETNVEDPHIPGQWTHMDIGWQTNPFTQFALKHVFPHAATSVWFEGFGKVEVRVLEALGLRSSDVGQFLGQTSDPYVMLEFDGQSQRTSTVMRSLNPRWNDTVCFRMRCAWAPMRLWIYDWDRGKKDDFLGMCYIPGEAISGLQPRKRVRGWLRARALGDKTQHGTEPRGALLVELSLWPLGDDTSLTAEPSSQKLNSFSNRRYWSFVTQAGWDGALLEEREEFDPEVIFTCMCRIFKVMWDRLLYPFLSGVYGILDWTNPGVSAVYFVVLLTLIWFPDWAVITFTLWLASMLYRKLKTRRDHHPLRYMRKVSGACTSGLKLEEAGRMESSVDLAIADFAHSPWELPSLHSWVVTGLHTFVSSQHQSTMAAMQPRLRRWSVQLENLDDLIKGRHHDSPKVLKALLVSAGLQLWPCGPHSWQTILLVFIFTYFSPLFAMLSGFLSWHNNGTYVVAEDLFDHVGDHPPHSWGSPEALRHAATTGAFDLE</sequence>